<dbReference type="EMBL" id="FOJS01000040">
    <property type="protein sequence ID" value="SFA53045.1"/>
    <property type="molecule type" value="Genomic_DNA"/>
</dbReference>
<name>A0A1I0TMS9_9BACL</name>
<evidence type="ECO:0008006" key="3">
    <source>
        <dbReference type="Google" id="ProtNLM"/>
    </source>
</evidence>
<dbReference type="AlphaFoldDB" id="A0A1I0TMS9"/>
<accession>A0A1I0TMS9</accession>
<protein>
    <recommendedName>
        <fullName evidence="3">SAM-dependent methyltransferase</fullName>
    </recommendedName>
</protein>
<organism evidence="1 2">
    <name type="scientific">Parageobacillus thermantarcticus</name>
    <dbReference type="NCBI Taxonomy" id="186116"/>
    <lineage>
        <taxon>Bacteria</taxon>
        <taxon>Bacillati</taxon>
        <taxon>Bacillota</taxon>
        <taxon>Bacilli</taxon>
        <taxon>Bacillales</taxon>
        <taxon>Anoxybacillaceae</taxon>
        <taxon>Parageobacillus</taxon>
    </lineage>
</organism>
<dbReference type="OrthoDB" id="9787807at2"/>
<evidence type="ECO:0000313" key="2">
    <source>
        <dbReference type="Proteomes" id="UP000198650"/>
    </source>
</evidence>
<dbReference type="SUPFAM" id="SSF53335">
    <property type="entry name" value="S-adenosyl-L-methionine-dependent methyltransferases"/>
    <property type="match status" value="1"/>
</dbReference>
<sequence>MSKAEPVNKWDLNRIVFIGRIWDEYMRMFNLTKEELAGRKILDCPAGACSFTATANQFGMDVTACDIAYYLPIEQLEQKGLQDIETTMSNMEKADIQKNFLWDYFKSVDELKQIRTQALNQCISDMKRNHNRYIPAVLPTLPFADKQFDLTLSANFLFLYEDKLDYEFHLQTIKELMRVTKDEIRIFPTTNFACGRYKYLDELISDIRHLGWMAEEIKVPYEFQKNTNTMLKIMNKNSKRFVDR</sequence>
<evidence type="ECO:0000313" key="1">
    <source>
        <dbReference type="EMBL" id="SFA53045.1"/>
    </source>
</evidence>
<dbReference type="Gene3D" id="3.40.50.150">
    <property type="entry name" value="Vaccinia Virus protein VP39"/>
    <property type="match status" value="1"/>
</dbReference>
<reference evidence="2" key="1">
    <citation type="submission" date="2016-10" db="EMBL/GenBank/DDBJ databases">
        <authorList>
            <person name="Varghese N."/>
            <person name="Submissions S."/>
        </authorList>
    </citation>
    <scope>NUCLEOTIDE SEQUENCE [LARGE SCALE GENOMIC DNA]</scope>
    <source>
        <strain evidence="2">M1</strain>
    </source>
</reference>
<dbReference type="STRING" id="186116.SAMN05192569_104011"/>
<dbReference type="RefSeq" id="WP_090951065.1">
    <property type="nucleotide sequence ID" value="NZ_FOJS01000040.1"/>
</dbReference>
<dbReference type="InterPro" id="IPR029063">
    <property type="entry name" value="SAM-dependent_MTases_sf"/>
</dbReference>
<keyword evidence="2" id="KW-1185">Reference proteome</keyword>
<gene>
    <name evidence="1" type="ORF">SAMN05192569_104011</name>
</gene>
<proteinExistence type="predicted"/>
<dbReference type="Proteomes" id="UP000198650">
    <property type="component" value="Unassembled WGS sequence"/>
</dbReference>